<keyword evidence="2" id="KW-1185">Reference proteome</keyword>
<dbReference type="Proteomes" id="UP001501352">
    <property type="component" value="Unassembled WGS sequence"/>
</dbReference>
<dbReference type="InterPro" id="IPR009560">
    <property type="entry name" value="DUF1176"/>
</dbReference>
<organism evidence="1 2">
    <name type="scientific">Brevundimonas kwangchunensis</name>
    <dbReference type="NCBI Taxonomy" id="322163"/>
    <lineage>
        <taxon>Bacteria</taxon>
        <taxon>Pseudomonadati</taxon>
        <taxon>Pseudomonadota</taxon>
        <taxon>Alphaproteobacteria</taxon>
        <taxon>Caulobacterales</taxon>
        <taxon>Caulobacteraceae</taxon>
        <taxon>Brevundimonas</taxon>
    </lineage>
</organism>
<evidence type="ECO:0000313" key="1">
    <source>
        <dbReference type="EMBL" id="GAA0610919.1"/>
    </source>
</evidence>
<gene>
    <name evidence="1" type="ORF">GCM10009422_02200</name>
</gene>
<name>A0ABP3RN02_9CAUL</name>
<sequence>MILATTAALALAACGREAASEKTEGAASAPGAPNQLAVTPAAAAPAMQTENRTFRDWRVVCDNGNACVAWTGGDGGWLRVAIQPGPGQVPSIETGSWSLGEVGEDAPALTLLIDGRQRQPRAGPQNAANAQDHADRMRRIVAEIAQAKTIALASSSQREAIPATGAAAAFLWIDERQGRLDTTGALMRRGARPDSAVPTAPPLPRVTPARAVDQGAFRGAENPMENDPPKLAVPASLESRTDVRECRTEGNPTLNAATLAVKLSANTELWGIPCGSGAYNATYKLFLTGLNGANPRPAALPERLPRREGDIGGEGPWLVNPVYDTAAQTLTVFPRGRGLGDCGTITTWTWTGTAFALSEERGMGDCWGISPDHWPTYWRTQRG</sequence>
<accession>A0ABP3RN02</accession>
<comment type="caution">
    <text evidence="1">The sequence shown here is derived from an EMBL/GenBank/DDBJ whole genome shotgun (WGS) entry which is preliminary data.</text>
</comment>
<dbReference type="Pfam" id="PF06674">
    <property type="entry name" value="DUF1176"/>
    <property type="match status" value="1"/>
</dbReference>
<dbReference type="EMBL" id="BAAAGA010000001">
    <property type="protein sequence ID" value="GAA0610919.1"/>
    <property type="molecule type" value="Genomic_DNA"/>
</dbReference>
<protein>
    <submittedName>
        <fullName evidence="1">DUF1176 domain-containing protein</fullName>
    </submittedName>
</protein>
<reference evidence="2" key="1">
    <citation type="journal article" date="2019" name="Int. J. Syst. Evol. Microbiol.">
        <title>The Global Catalogue of Microorganisms (GCM) 10K type strain sequencing project: providing services to taxonomists for standard genome sequencing and annotation.</title>
        <authorList>
            <consortium name="The Broad Institute Genomics Platform"/>
            <consortium name="The Broad Institute Genome Sequencing Center for Infectious Disease"/>
            <person name="Wu L."/>
            <person name="Ma J."/>
        </authorList>
    </citation>
    <scope>NUCLEOTIDE SEQUENCE [LARGE SCALE GENOMIC DNA]</scope>
    <source>
        <strain evidence="2">JCM 12928</strain>
    </source>
</reference>
<evidence type="ECO:0000313" key="2">
    <source>
        <dbReference type="Proteomes" id="UP001501352"/>
    </source>
</evidence>
<proteinExistence type="predicted"/>